<name>A0A0J6YK23_COCIT</name>
<organism evidence="1 2">
    <name type="scientific">Coccidioides immitis RMSCC 2394</name>
    <dbReference type="NCBI Taxonomy" id="404692"/>
    <lineage>
        <taxon>Eukaryota</taxon>
        <taxon>Fungi</taxon>
        <taxon>Dikarya</taxon>
        <taxon>Ascomycota</taxon>
        <taxon>Pezizomycotina</taxon>
        <taxon>Eurotiomycetes</taxon>
        <taxon>Eurotiomycetidae</taxon>
        <taxon>Onygenales</taxon>
        <taxon>Onygenaceae</taxon>
        <taxon>Coccidioides</taxon>
    </lineage>
</organism>
<dbReference type="EMBL" id="DS028097">
    <property type="protein sequence ID" value="KMP07454.1"/>
    <property type="molecule type" value="Genomic_DNA"/>
</dbReference>
<gene>
    <name evidence="1" type="ORF">CIRG_07135</name>
</gene>
<reference evidence="2" key="1">
    <citation type="journal article" date="2010" name="Genome Res.">
        <title>Population genomic sequencing of Coccidioides fungi reveals recent hybridization and transposon control.</title>
        <authorList>
            <person name="Neafsey D.E."/>
            <person name="Barker B.M."/>
            <person name="Sharpton T.J."/>
            <person name="Stajich J.E."/>
            <person name="Park D.J."/>
            <person name="Whiston E."/>
            <person name="Hung C.-Y."/>
            <person name="McMahan C."/>
            <person name="White J."/>
            <person name="Sykes S."/>
            <person name="Heiman D."/>
            <person name="Young S."/>
            <person name="Zeng Q."/>
            <person name="Abouelleil A."/>
            <person name="Aftuck L."/>
            <person name="Bessette D."/>
            <person name="Brown A."/>
            <person name="FitzGerald M."/>
            <person name="Lui A."/>
            <person name="Macdonald J.P."/>
            <person name="Priest M."/>
            <person name="Orbach M.J."/>
            <person name="Galgiani J.N."/>
            <person name="Kirkland T.N."/>
            <person name="Cole G.T."/>
            <person name="Birren B.W."/>
            <person name="Henn M.R."/>
            <person name="Taylor J.W."/>
            <person name="Rounsley S.D."/>
        </authorList>
    </citation>
    <scope>NUCLEOTIDE SEQUENCE [LARGE SCALE GENOMIC DNA]</scope>
    <source>
        <strain evidence="2">RMSCC 2394</strain>
    </source>
</reference>
<evidence type="ECO:0000313" key="1">
    <source>
        <dbReference type="EMBL" id="KMP07454.1"/>
    </source>
</evidence>
<dbReference type="AlphaFoldDB" id="A0A0J6YK23"/>
<evidence type="ECO:0000313" key="2">
    <source>
        <dbReference type="Proteomes" id="UP000054565"/>
    </source>
</evidence>
<dbReference type="OrthoDB" id="4197295at2759"/>
<proteinExistence type="predicted"/>
<accession>A0A0J6YK23</accession>
<sequence length="150" mass="16409">MATCWCAPKVKSNPSNFQKKDLLSSLPQRSTPFKVFARISTFLYASSLPFFFSKNSTPERPLFLFLLLAMYTYTENNKYLVLLPQAHAVAQLGLGLPPQPSPINNTTESAVPTELPMPAAGTKTHRSPSTGANMTEGEKALECGFLKLGP</sequence>
<protein>
    <submittedName>
        <fullName evidence="1">Uncharacterized protein</fullName>
    </submittedName>
</protein>
<dbReference type="Proteomes" id="UP000054565">
    <property type="component" value="Unassembled WGS sequence"/>
</dbReference>